<dbReference type="PANTHER" id="PTHR24083">
    <property type="entry name" value="NUCLEAR HORMONE RECEPTOR"/>
    <property type="match status" value="1"/>
</dbReference>
<evidence type="ECO:0000313" key="12">
    <source>
        <dbReference type="EMBL" id="GMS94888.1"/>
    </source>
</evidence>
<evidence type="ECO:0000256" key="1">
    <source>
        <dbReference type="ARBA" id="ARBA00004123"/>
    </source>
</evidence>
<evidence type="ECO:0000256" key="5">
    <source>
        <dbReference type="ARBA" id="ARBA00022833"/>
    </source>
</evidence>
<dbReference type="GO" id="GO:0005634">
    <property type="term" value="C:nucleus"/>
    <property type="evidence" value="ECO:0007669"/>
    <property type="project" value="UniProtKB-SubCell"/>
</dbReference>
<organism evidence="12 13">
    <name type="scientific">Pristionchus entomophagus</name>
    <dbReference type="NCBI Taxonomy" id="358040"/>
    <lineage>
        <taxon>Eukaryota</taxon>
        <taxon>Metazoa</taxon>
        <taxon>Ecdysozoa</taxon>
        <taxon>Nematoda</taxon>
        <taxon>Chromadorea</taxon>
        <taxon>Rhabditida</taxon>
        <taxon>Rhabditina</taxon>
        <taxon>Diplogasteromorpha</taxon>
        <taxon>Diplogasteroidea</taxon>
        <taxon>Neodiplogasteridae</taxon>
        <taxon>Pristionchus</taxon>
    </lineage>
</organism>
<dbReference type="SUPFAM" id="SSF57716">
    <property type="entry name" value="Glucocorticoid receptor-like (DNA-binding domain)"/>
    <property type="match status" value="1"/>
</dbReference>
<dbReference type="InterPro" id="IPR050274">
    <property type="entry name" value="Nuclear_hormone_rcpt_NR2"/>
</dbReference>
<evidence type="ECO:0000256" key="4">
    <source>
        <dbReference type="ARBA" id="ARBA00022771"/>
    </source>
</evidence>
<dbReference type="FunFam" id="3.30.50.10:FF:000030">
    <property type="entry name" value="Nuclear Hormone Receptor family"/>
    <property type="match status" value="1"/>
</dbReference>
<keyword evidence="8" id="KW-0804">Transcription</keyword>
<dbReference type="Gene3D" id="3.30.50.10">
    <property type="entry name" value="Erythroid Transcription Factor GATA-1, subunit A"/>
    <property type="match status" value="1"/>
</dbReference>
<keyword evidence="10" id="KW-0539">Nucleus</keyword>
<dbReference type="GO" id="GO:0003700">
    <property type="term" value="F:DNA-binding transcription factor activity"/>
    <property type="evidence" value="ECO:0007669"/>
    <property type="project" value="InterPro"/>
</dbReference>
<feature type="non-terminal residue" evidence="12">
    <location>
        <position position="1"/>
    </location>
</feature>
<dbReference type="Pfam" id="PF00105">
    <property type="entry name" value="zf-C4"/>
    <property type="match status" value="1"/>
</dbReference>
<comment type="subcellular location">
    <subcellularLocation>
        <location evidence="1">Nucleus</location>
    </subcellularLocation>
</comment>
<feature type="non-terminal residue" evidence="12">
    <location>
        <position position="194"/>
    </location>
</feature>
<evidence type="ECO:0000256" key="7">
    <source>
        <dbReference type="ARBA" id="ARBA00023125"/>
    </source>
</evidence>
<evidence type="ECO:0000256" key="6">
    <source>
        <dbReference type="ARBA" id="ARBA00023015"/>
    </source>
</evidence>
<comment type="similarity">
    <text evidence="2">Belongs to the nuclear hormone receptor family.</text>
</comment>
<dbReference type="InterPro" id="IPR013088">
    <property type="entry name" value="Znf_NHR/GATA"/>
</dbReference>
<keyword evidence="3" id="KW-0479">Metal-binding</keyword>
<evidence type="ECO:0000256" key="10">
    <source>
        <dbReference type="ARBA" id="ARBA00023242"/>
    </source>
</evidence>
<dbReference type="InterPro" id="IPR001628">
    <property type="entry name" value="Znf_hrmn_rcpt"/>
</dbReference>
<dbReference type="AlphaFoldDB" id="A0AAV5TKF4"/>
<keyword evidence="7" id="KW-0238">DNA-binding</keyword>
<keyword evidence="6" id="KW-0805">Transcription regulation</keyword>
<sequence length="194" mass="22049">SFATSSTSEEQPNARKRVVLPSCPEPCKVCGGESTGHHYEVSSCNGCKSFFRRTLLDNRMFHCPFGNDCLIPKQLHKHQKRRKCRACRFRRCVEVGMNPLGIVTDADEANNSPSQMSMKSIISADDRAKSSLEDLIYSENRLEHLRKSIHNFRPDCGLTIDYLLSQFTPMGTSFPEMPPLSNWRMSLMDMDVII</sequence>
<keyword evidence="5" id="KW-0862">Zinc</keyword>
<feature type="domain" description="Nuclear receptor" evidence="11">
    <location>
        <begin position="24"/>
        <end position="104"/>
    </location>
</feature>
<dbReference type="PROSITE" id="PS51030">
    <property type="entry name" value="NUCLEAR_REC_DBD_2"/>
    <property type="match status" value="1"/>
</dbReference>
<dbReference type="GO" id="GO:0000978">
    <property type="term" value="F:RNA polymerase II cis-regulatory region sequence-specific DNA binding"/>
    <property type="evidence" value="ECO:0007669"/>
    <property type="project" value="InterPro"/>
</dbReference>
<dbReference type="InterPro" id="IPR049636">
    <property type="entry name" value="HNF4-like_DBD"/>
</dbReference>
<reference evidence="12" key="1">
    <citation type="submission" date="2023-10" db="EMBL/GenBank/DDBJ databases">
        <title>Genome assembly of Pristionchus species.</title>
        <authorList>
            <person name="Yoshida K."/>
            <person name="Sommer R.J."/>
        </authorList>
    </citation>
    <scope>NUCLEOTIDE SEQUENCE</scope>
    <source>
        <strain evidence="12">RS0144</strain>
    </source>
</reference>
<protein>
    <recommendedName>
        <fullName evidence="11">Nuclear receptor domain-containing protein</fullName>
    </recommendedName>
</protein>
<dbReference type="PRINTS" id="PR00047">
    <property type="entry name" value="STROIDFINGER"/>
</dbReference>
<dbReference type="GO" id="GO:0008270">
    <property type="term" value="F:zinc ion binding"/>
    <property type="evidence" value="ECO:0007669"/>
    <property type="project" value="UniProtKB-KW"/>
</dbReference>
<gene>
    <name evidence="12" type="ORF">PENTCL1PPCAC_17063</name>
</gene>
<evidence type="ECO:0000256" key="2">
    <source>
        <dbReference type="ARBA" id="ARBA00005993"/>
    </source>
</evidence>
<evidence type="ECO:0000256" key="9">
    <source>
        <dbReference type="ARBA" id="ARBA00023170"/>
    </source>
</evidence>
<evidence type="ECO:0000256" key="8">
    <source>
        <dbReference type="ARBA" id="ARBA00023163"/>
    </source>
</evidence>
<dbReference type="EMBL" id="BTSX01000004">
    <property type="protein sequence ID" value="GMS94888.1"/>
    <property type="molecule type" value="Genomic_DNA"/>
</dbReference>
<dbReference type="SMART" id="SM00399">
    <property type="entry name" value="ZnF_C4"/>
    <property type="match status" value="1"/>
</dbReference>
<accession>A0AAV5TKF4</accession>
<evidence type="ECO:0000259" key="11">
    <source>
        <dbReference type="PROSITE" id="PS51030"/>
    </source>
</evidence>
<evidence type="ECO:0000313" key="13">
    <source>
        <dbReference type="Proteomes" id="UP001432027"/>
    </source>
</evidence>
<comment type="caution">
    <text evidence="12">The sequence shown here is derived from an EMBL/GenBank/DDBJ whole genome shotgun (WGS) entry which is preliminary data.</text>
</comment>
<keyword evidence="4" id="KW-0863">Zinc-finger</keyword>
<keyword evidence="9" id="KW-0675">Receptor</keyword>
<name>A0AAV5TKF4_9BILA</name>
<dbReference type="Proteomes" id="UP001432027">
    <property type="component" value="Unassembled WGS sequence"/>
</dbReference>
<proteinExistence type="inferred from homology"/>
<evidence type="ECO:0000256" key="3">
    <source>
        <dbReference type="ARBA" id="ARBA00022723"/>
    </source>
</evidence>
<dbReference type="CDD" id="cd06960">
    <property type="entry name" value="NR_DBD_HNF4A"/>
    <property type="match status" value="1"/>
</dbReference>
<keyword evidence="13" id="KW-1185">Reference proteome</keyword>